<gene>
    <name evidence="1" type="ORF">FHS77_002458</name>
</gene>
<dbReference type="Proteomes" id="UP000555393">
    <property type="component" value="Unassembled WGS sequence"/>
</dbReference>
<comment type="caution">
    <text evidence="1">The sequence shown here is derived from an EMBL/GenBank/DDBJ whole genome shotgun (WGS) entry which is preliminary data.</text>
</comment>
<dbReference type="InterPro" id="IPR012341">
    <property type="entry name" value="6hp_glycosidase-like_sf"/>
</dbReference>
<organism evidence="1 2">
    <name type="scientific">Paenochrobactrum gallinarii</name>
    <dbReference type="NCBI Taxonomy" id="643673"/>
    <lineage>
        <taxon>Bacteria</taxon>
        <taxon>Pseudomonadati</taxon>
        <taxon>Pseudomonadota</taxon>
        <taxon>Alphaproteobacteria</taxon>
        <taxon>Hyphomicrobiales</taxon>
        <taxon>Brucellaceae</taxon>
        <taxon>Paenochrobactrum</taxon>
    </lineage>
</organism>
<proteinExistence type="predicted"/>
<dbReference type="InterPro" id="IPR008928">
    <property type="entry name" value="6-hairpin_glycosidase_sf"/>
</dbReference>
<dbReference type="RefSeq" id="WP_184223678.1">
    <property type="nucleotide sequence ID" value="NZ_JACIIU010000013.1"/>
</dbReference>
<dbReference type="SUPFAM" id="SSF48208">
    <property type="entry name" value="Six-hairpin glycosidases"/>
    <property type="match status" value="1"/>
</dbReference>
<dbReference type="Gene3D" id="1.50.10.10">
    <property type="match status" value="1"/>
</dbReference>
<protein>
    <submittedName>
        <fullName evidence="1">Mannose/cellobiose epimerase-like protein (N-acyl-D-glucosamine 2-epimerase family)</fullName>
    </submittedName>
</protein>
<evidence type="ECO:0000313" key="1">
    <source>
        <dbReference type="EMBL" id="MBB6261891.1"/>
    </source>
</evidence>
<dbReference type="EMBL" id="JACIIU010000013">
    <property type="protein sequence ID" value="MBB6261891.1"/>
    <property type="molecule type" value="Genomic_DNA"/>
</dbReference>
<keyword evidence="2" id="KW-1185">Reference proteome</keyword>
<name>A0A841M6K2_9HYPH</name>
<evidence type="ECO:0000313" key="2">
    <source>
        <dbReference type="Proteomes" id="UP000555393"/>
    </source>
</evidence>
<dbReference type="GO" id="GO:0005975">
    <property type="term" value="P:carbohydrate metabolic process"/>
    <property type="evidence" value="ECO:0007669"/>
    <property type="project" value="InterPro"/>
</dbReference>
<accession>A0A841M6K2</accession>
<sequence>MNFLDAARSQYLAVNSGTFYWMLSRAPLQGGFLNTKHNSLTLQDYGNADGMRGPDYTYGWIQGRGLEALATHANFFDLELPPLATKLDATGKALYPLLEKLIAKDGHAYFCYDPDHNPVYPDQNYKLARQNPANNIYTYSDAFVSKGLMVASNRYHGAPDKNHVAYLDNVIQAIENGRFQIDERQPLSKMAIEKQPDDIGPRMILLGAAALFNRVGLHNHTAYAGRFISHIIDRHFDVKTGLLRNVPEGDECNVGHGIEFVGFALDYLGEDADPSLIKNLEKILLASFKTGFINPGIALSVSVATTQATNKTCPWWSLPETIRAAALLYERNRSNEVLDVWKTADQAFFKNYWLGTPPLARQTMTQDGQIDFVPATPDLDPGYHTGLSLLAALQVADRLSNKSSLSATHKV</sequence>
<reference evidence="1 2" key="1">
    <citation type="submission" date="2020-08" db="EMBL/GenBank/DDBJ databases">
        <title>Genomic Encyclopedia of Type Strains, Phase IV (KMG-IV): sequencing the most valuable type-strain genomes for metagenomic binning, comparative biology and taxonomic classification.</title>
        <authorList>
            <person name="Goeker M."/>
        </authorList>
    </citation>
    <scope>NUCLEOTIDE SEQUENCE [LARGE SCALE GENOMIC DNA]</scope>
    <source>
        <strain evidence="1 2">DSM 22336</strain>
    </source>
</reference>
<dbReference type="AlphaFoldDB" id="A0A841M6K2"/>